<dbReference type="PANTHER" id="PTHR11049">
    <property type="entry name" value="ACYL COENZYME A THIOESTER HYDROLASE"/>
    <property type="match status" value="1"/>
</dbReference>
<dbReference type="InterPro" id="IPR029069">
    <property type="entry name" value="HotDog_dom_sf"/>
</dbReference>
<reference evidence="5" key="2">
    <citation type="submission" date="2011-04" db="EMBL/GenBank/DDBJ databases">
        <authorList>
            <person name="Genoscope - CEA"/>
        </authorList>
    </citation>
    <scope>NUCLEOTIDE SEQUENCE</scope>
    <source>
        <strain evidence="5">R24</strain>
    </source>
</reference>
<sequence length="215" mass="23943">MAQGTPPSSWTNTGPGRCRSAAAFRQNAPPARPRGPQRTHFFVPHVTFRCLMNTQSHQLSMTVLMTPDMANFSGNVHGGHILKLLDQVAYACASRYAGRYVVTLSVDQVVFRQPIHVGELVTFLASVNYTGRTSMEIGIKVVTENIRSKVVRHTNSCYFTMVAVDDDGKPADVPPLTPENAQEKERFEAAQQRRTLRQEMEQRHKAIKAAYSAVN</sequence>
<protein>
    <submittedName>
        <fullName evidence="5">Putative acyl-coA thioester hydrolase</fullName>
        <ecNumber evidence="5">3.1.2.-</ecNumber>
    </submittedName>
</protein>
<dbReference type="GO" id="GO:0006637">
    <property type="term" value="P:acyl-CoA metabolic process"/>
    <property type="evidence" value="ECO:0007669"/>
    <property type="project" value="TreeGrafter"/>
</dbReference>
<evidence type="ECO:0000313" key="5">
    <source>
        <dbReference type="EMBL" id="CCA87472.1"/>
    </source>
</evidence>
<name>G3AAR7_9RALS</name>
<dbReference type="InterPro" id="IPR033120">
    <property type="entry name" value="HOTDOG_ACOT"/>
</dbReference>
<dbReference type="EC" id="3.1.2.-" evidence="5"/>
<dbReference type="GO" id="GO:0005829">
    <property type="term" value="C:cytosol"/>
    <property type="evidence" value="ECO:0007669"/>
    <property type="project" value="TreeGrafter"/>
</dbReference>
<evidence type="ECO:0000256" key="2">
    <source>
        <dbReference type="ARBA" id="ARBA00022801"/>
    </source>
</evidence>
<dbReference type="FunFam" id="3.10.129.10:FF:000034">
    <property type="entry name" value="Acyl-CoA thioester hydrolase"/>
    <property type="match status" value="1"/>
</dbReference>
<dbReference type="EMBL" id="FR854092">
    <property type="protein sequence ID" value="CCA87472.1"/>
    <property type="molecule type" value="Genomic_DNA"/>
</dbReference>
<dbReference type="AlphaFoldDB" id="G3AAR7"/>
<evidence type="ECO:0000259" key="4">
    <source>
        <dbReference type="PROSITE" id="PS51770"/>
    </source>
</evidence>
<dbReference type="GO" id="GO:0052816">
    <property type="term" value="F:long-chain fatty acyl-CoA hydrolase activity"/>
    <property type="evidence" value="ECO:0007669"/>
    <property type="project" value="TreeGrafter"/>
</dbReference>
<feature type="domain" description="HotDog ACOT-type" evidence="4">
    <location>
        <begin position="55"/>
        <end position="167"/>
    </location>
</feature>
<dbReference type="PROSITE" id="PS51770">
    <property type="entry name" value="HOTDOG_ACOT"/>
    <property type="match status" value="1"/>
</dbReference>
<evidence type="ECO:0000256" key="1">
    <source>
        <dbReference type="ARBA" id="ARBA00010458"/>
    </source>
</evidence>
<dbReference type="CDD" id="cd03442">
    <property type="entry name" value="BFIT_BACH"/>
    <property type="match status" value="1"/>
</dbReference>
<organism evidence="5">
    <name type="scientific">Ralstonia syzygii R24</name>
    <dbReference type="NCBI Taxonomy" id="907261"/>
    <lineage>
        <taxon>Bacteria</taxon>
        <taxon>Pseudomonadati</taxon>
        <taxon>Pseudomonadota</taxon>
        <taxon>Betaproteobacteria</taxon>
        <taxon>Burkholderiales</taxon>
        <taxon>Burkholderiaceae</taxon>
        <taxon>Ralstonia</taxon>
        <taxon>Ralstonia solanacearum species complex</taxon>
    </lineage>
</organism>
<dbReference type="InterPro" id="IPR040170">
    <property type="entry name" value="Cytosol_ACT"/>
</dbReference>
<accession>G3AAR7</accession>
<keyword evidence="2 3" id="KW-0378">Hydrolase</keyword>
<dbReference type="Gene3D" id="3.10.129.10">
    <property type="entry name" value="Hotdog Thioesterase"/>
    <property type="match status" value="1"/>
</dbReference>
<dbReference type="PANTHER" id="PTHR11049:SF16">
    <property type="entry name" value="PROTEIN VDLD"/>
    <property type="match status" value="1"/>
</dbReference>
<evidence type="ECO:0000256" key="3">
    <source>
        <dbReference type="PROSITE-ProRule" id="PRU01106"/>
    </source>
</evidence>
<gene>
    <name evidence="5" type="ORF">RALSY_mp30810</name>
</gene>
<proteinExistence type="inferred from homology"/>
<comment type="similarity">
    <text evidence="1">Belongs to the acyl coenzyme A hydrolase family.</text>
</comment>
<dbReference type="Pfam" id="PF03061">
    <property type="entry name" value="4HBT"/>
    <property type="match status" value="1"/>
</dbReference>
<reference evidence="5" key="1">
    <citation type="journal article" date="2011" name="PLoS ONE">
        <title>Ralstonia syzygii, the Blood Disease Bacterium and some Asian R. solanacearum strains form a single genomic species despite divergent lifestyles.</title>
        <authorList>
            <person name="Remenant B."/>
            <person name="de Cambiaire J.C."/>
            <person name="Cellier G."/>
            <person name="Jacobs J.M."/>
            <person name="Mangenot S."/>
            <person name="Barbe V."/>
            <person name="Lajus A."/>
            <person name="Vallenet D."/>
            <person name="Medigue C."/>
            <person name="Fegan M."/>
            <person name="Allen C."/>
            <person name="Prior P."/>
        </authorList>
    </citation>
    <scope>NUCLEOTIDE SEQUENCE</scope>
    <source>
        <strain evidence="5">R24</strain>
    </source>
</reference>
<dbReference type="InterPro" id="IPR006683">
    <property type="entry name" value="Thioestr_dom"/>
</dbReference>
<dbReference type="SUPFAM" id="SSF54637">
    <property type="entry name" value="Thioesterase/thiol ester dehydrase-isomerase"/>
    <property type="match status" value="1"/>
</dbReference>